<dbReference type="Gene3D" id="6.10.140.1030">
    <property type="match status" value="1"/>
</dbReference>
<comment type="miscellaneous">
    <text evidence="14">Despite having conserved helicase domains, this subunit does not have helicase activity.</text>
</comment>
<dbReference type="InterPro" id="IPR049035">
    <property type="entry name" value="ADDB_N"/>
</dbReference>
<dbReference type="InterPro" id="IPR014140">
    <property type="entry name" value="DNA_helicase_suAddB"/>
</dbReference>
<keyword evidence="11 14" id="KW-0411">Iron-sulfur</keyword>
<dbReference type="GO" id="GO:0000724">
    <property type="term" value="P:double-strand break repair via homologous recombination"/>
    <property type="evidence" value="ECO:0007669"/>
    <property type="project" value="UniProtKB-UniRule"/>
</dbReference>
<dbReference type="OrthoDB" id="9758506at2"/>
<dbReference type="Pfam" id="PF13361">
    <property type="entry name" value="UvrD_C"/>
    <property type="match status" value="1"/>
</dbReference>
<dbReference type="Gene3D" id="3.40.50.300">
    <property type="entry name" value="P-loop containing nucleotide triphosphate hydrolases"/>
    <property type="match status" value="3"/>
</dbReference>
<evidence type="ECO:0000256" key="10">
    <source>
        <dbReference type="ARBA" id="ARBA00023004"/>
    </source>
</evidence>
<dbReference type="EC" id="3.1.-.-" evidence="14"/>
<comment type="cofactor">
    <cofactor evidence="14">
        <name>Mg(2+)</name>
        <dbReference type="ChEBI" id="CHEBI:18420"/>
    </cofactor>
</comment>
<dbReference type="PANTHER" id="PTHR30591:SF1">
    <property type="entry name" value="RECBCD ENZYME SUBUNIT RECC"/>
    <property type="match status" value="1"/>
</dbReference>
<evidence type="ECO:0000256" key="9">
    <source>
        <dbReference type="ARBA" id="ARBA00022840"/>
    </source>
</evidence>
<evidence type="ECO:0000256" key="12">
    <source>
        <dbReference type="ARBA" id="ARBA00023125"/>
    </source>
</evidence>
<dbReference type="HAMAP" id="MF_01452">
    <property type="entry name" value="AddB_type1"/>
    <property type="match status" value="1"/>
</dbReference>
<dbReference type="SUPFAM" id="SSF52540">
    <property type="entry name" value="P-loop containing nucleoside triphosphate hydrolases"/>
    <property type="match status" value="1"/>
</dbReference>
<proteinExistence type="inferred from homology"/>
<comment type="function">
    <text evidence="14">The heterodimer acts as both an ATP-dependent DNA helicase and an ATP-dependent, dual-direction single-stranded exonuclease. Recognizes the chi site generating a DNA molecule suitable for the initiation of homologous recombination. The AddB subunit has 5' -&gt; 3' nuclease activity but not helicase activity.</text>
</comment>
<dbReference type="RefSeq" id="WP_128635796.1">
    <property type="nucleotide sequence ID" value="NZ_RRCN01000002.1"/>
</dbReference>
<comment type="subunit">
    <text evidence="14">Heterodimer of AddA and AddB.</text>
</comment>
<keyword evidence="2 14" id="KW-0540">Nuclease</keyword>
<keyword evidence="8 14" id="KW-0269">Exonuclease</keyword>
<dbReference type="GO" id="GO:0004386">
    <property type="term" value="F:helicase activity"/>
    <property type="evidence" value="ECO:0007669"/>
    <property type="project" value="UniProtKB-KW"/>
</dbReference>
<comment type="similarity">
    <text evidence="14">Belongs to the helicase family. AddB/RexB type 1 subfamily.</text>
</comment>
<feature type="binding site" evidence="14">
    <location>
        <position position="813"/>
    </location>
    <ligand>
        <name>[4Fe-4S] cluster</name>
        <dbReference type="ChEBI" id="CHEBI:49883"/>
    </ligand>
</feature>
<dbReference type="EMBL" id="RRCN01000002">
    <property type="protein sequence ID" value="RRJ54709.1"/>
    <property type="molecule type" value="Genomic_DNA"/>
</dbReference>
<keyword evidence="13 14" id="KW-0234">DNA repair</keyword>
<keyword evidence="3 14" id="KW-0479">Metal-binding</keyword>
<keyword evidence="9 14" id="KW-0067">ATP-binding</keyword>
<name>A0A3P3TB03_9BACL</name>
<feature type="binding site" evidence="14">
    <location>
        <position position="1136"/>
    </location>
    <ligand>
        <name>[4Fe-4S] cluster</name>
        <dbReference type="ChEBI" id="CHEBI:49883"/>
    </ligand>
</feature>
<evidence type="ECO:0000313" key="17">
    <source>
        <dbReference type="Proteomes" id="UP000267017"/>
    </source>
</evidence>
<dbReference type="Proteomes" id="UP000267017">
    <property type="component" value="Unassembled WGS sequence"/>
</dbReference>
<gene>
    <name evidence="14 16" type="primary">addB</name>
    <name evidence="16" type="ORF">EHV15_34495</name>
</gene>
<comment type="cofactor">
    <cofactor evidence="14">
        <name>[4Fe-4S] cluster</name>
        <dbReference type="ChEBI" id="CHEBI:49883"/>
    </cofactor>
    <text evidence="14">Binds 1 [4Fe-4S] cluster.</text>
</comment>
<evidence type="ECO:0000256" key="1">
    <source>
        <dbReference type="ARBA" id="ARBA00022485"/>
    </source>
</evidence>
<evidence type="ECO:0000259" key="15">
    <source>
        <dbReference type="PROSITE" id="PS51217"/>
    </source>
</evidence>
<keyword evidence="7 14" id="KW-0347">Helicase</keyword>
<keyword evidence="1 14" id="KW-0004">4Fe-4S</keyword>
<feature type="binding site" evidence="14">
    <location>
        <position position="1133"/>
    </location>
    <ligand>
        <name>[4Fe-4S] cluster</name>
        <dbReference type="ChEBI" id="CHEBI:49883"/>
    </ligand>
</feature>
<accession>A0A3P3TB03</accession>
<dbReference type="PROSITE" id="PS51217">
    <property type="entry name" value="UVRD_HELICASE_CTER"/>
    <property type="match status" value="1"/>
</dbReference>
<organism evidence="16 17">
    <name type="scientific">Paenibacillus oralis</name>
    <dbReference type="NCBI Taxonomy" id="2490856"/>
    <lineage>
        <taxon>Bacteria</taxon>
        <taxon>Bacillati</taxon>
        <taxon>Bacillota</taxon>
        <taxon>Bacilli</taxon>
        <taxon>Bacillales</taxon>
        <taxon>Paenibacillaceae</taxon>
        <taxon>Paenibacillus</taxon>
    </lineage>
</organism>
<evidence type="ECO:0000256" key="13">
    <source>
        <dbReference type="ARBA" id="ARBA00023204"/>
    </source>
</evidence>
<dbReference type="GO" id="GO:0005524">
    <property type="term" value="F:ATP binding"/>
    <property type="evidence" value="ECO:0007669"/>
    <property type="project" value="UniProtKB-UniRule"/>
</dbReference>
<evidence type="ECO:0000256" key="3">
    <source>
        <dbReference type="ARBA" id="ARBA00022723"/>
    </source>
</evidence>
<keyword evidence="4 14" id="KW-0547">Nucleotide-binding</keyword>
<feature type="binding site" evidence="14">
    <location>
        <position position="1142"/>
    </location>
    <ligand>
        <name>[4Fe-4S] cluster</name>
        <dbReference type="ChEBI" id="CHEBI:49883"/>
    </ligand>
</feature>
<evidence type="ECO:0000256" key="6">
    <source>
        <dbReference type="ARBA" id="ARBA00022801"/>
    </source>
</evidence>
<evidence type="ECO:0000256" key="7">
    <source>
        <dbReference type="ARBA" id="ARBA00022806"/>
    </source>
</evidence>
<dbReference type="Pfam" id="PF21445">
    <property type="entry name" value="ADDB_N"/>
    <property type="match status" value="1"/>
</dbReference>
<evidence type="ECO:0000256" key="14">
    <source>
        <dbReference type="HAMAP-Rule" id="MF_01452"/>
    </source>
</evidence>
<dbReference type="AlphaFoldDB" id="A0A3P3TB03"/>
<evidence type="ECO:0000256" key="8">
    <source>
        <dbReference type="ARBA" id="ARBA00022839"/>
    </source>
</evidence>
<evidence type="ECO:0000256" key="5">
    <source>
        <dbReference type="ARBA" id="ARBA00022763"/>
    </source>
</evidence>
<comment type="caution">
    <text evidence="16">The sequence shown here is derived from an EMBL/GenBank/DDBJ whole genome shotgun (WGS) entry which is preliminary data.</text>
</comment>
<reference evidence="16 17" key="1">
    <citation type="submission" date="2018-11" db="EMBL/GenBank/DDBJ databases">
        <title>Genome sequencing of Paenibacillus sp. KCOM 3021 (= ChDC PVNT-B20).</title>
        <authorList>
            <person name="Kook J.-K."/>
            <person name="Park S.-N."/>
            <person name="Lim Y.K."/>
        </authorList>
    </citation>
    <scope>NUCLEOTIDE SEQUENCE [LARGE SCALE GENOMIC DNA]</scope>
    <source>
        <strain evidence="16 17">KCOM 3021</strain>
    </source>
</reference>
<feature type="domain" description="UvrD-like helicase C-terminal" evidence="15">
    <location>
        <begin position="285"/>
        <end position="608"/>
    </location>
</feature>
<dbReference type="PANTHER" id="PTHR30591">
    <property type="entry name" value="RECBCD ENZYME SUBUNIT RECC"/>
    <property type="match status" value="1"/>
</dbReference>
<dbReference type="InterPro" id="IPR038726">
    <property type="entry name" value="PDDEXK_AddAB-type"/>
</dbReference>
<dbReference type="Pfam" id="PF12705">
    <property type="entry name" value="PDDEXK_1"/>
    <property type="match status" value="1"/>
</dbReference>
<keyword evidence="17" id="KW-1185">Reference proteome</keyword>
<evidence type="ECO:0000256" key="4">
    <source>
        <dbReference type="ARBA" id="ARBA00022741"/>
    </source>
</evidence>
<evidence type="ECO:0000313" key="16">
    <source>
        <dbReference type="EMBL" id="RRJ54709.1"/>
    </source>
</evidence>
<evidence type="ECO:0000256" key="2">
    <source>
        <dbReference type="ARBA" id="ARBA00022722"/>
    </source>
</evidence>
<dbReference type="GO" id="GO:0046872">
    <property type="term" value="F:metal ion binding"/>
    <property type="evidence" value="ECO:0007669"/>
    <property type="project" value="UniProtKB-KW"/>
</dbReference>
<evidence type="ECO:0000256" key="11">
    <source>
        <dbReference type="ARBA" id="ARBA00023014"/>
    </source>
</evidence>
<keyword evidence="12 14" id="KW-0238">DNA-binding</keyword>
<keyword evidence="5 14" id="KW-0227">DNA damage</keyword>
<dbReference type="GO" id="GO:0003690">
    <property type="term" value="F:double-stranded DNA binding"/>
    <property type="evidence" value="ECO:0007669"/>
    <property type="project" value="UniProtKB-UniRule"/>
</dbReference>
<sequence length="1177" mass="134223">MAIKFIIGRAGSGKTEKCLNEFRQKLLESPSGDPLILLVPEQATFQAEHALVTTPGLRGLLRGQVLSFRRLAWRVMQETGNTIGNPIDDTGKKMLLMWILQQKQEELRLFHASAEKMGFIDNLNSLMSELGRYCLTPDMLKTQLENMVSDTADEVVLEHKLHDLHLVYREFETQLATKYLDAEAYLSHLANQLQFSSLAKGAELWIDGFYGFTPQELEVVLQAMLHFKNVTITLCLNRPYESDEEPNELDLFYPTAMTMIRIQKKIEQLGLSPAIYELLTDHPRFTDRPMLAHLEQMYEQRLSGRRVAYDQPGDEITIYSAANRRAEVEGAAREIIKMVRLDGLRYRDIAVRVRNIEEYGDLIATTFKDYDIPFFLDQKRTVLHHPLVEFIRSALEVILNNWRFDSVFRCIKTDLLLPLVDGKLPRKNSRRIARNEMDELENLVLAYGIQGTRWNDTKNWSFTRYRSIDDAVPDEADPVFSKRMDHCRRTVARPLKALQKRMKDAVCVRDMIEALYLLLEEAQVAERLQRWSEVALLNGRPEKSKEHAQIFDNIIDMFDQMVDILGDENATPELFRKLVETGLESIRQGLVPPALDQVLIGSIDRTRSAQVAVAMVLGVNDGVLPQAMSESGIITEAEREALTNRGLQLADGARRKLMDEQFLIYTVLCSPSKRLWLSYPLADEEGMTLLSSEVIKHTKMLFPYAKSSQLHSEPESTMSESEQASYISTPSKTISYLLVQLKQWMRGESLSDIWFDVYNWYLKHPEWNKKLAILTGALAYTNEEKPLPAFTSRLLYGDQLVSSVSRMELFVACPFSHFALNGLKLKERKVFRLEAPDIGELYHAALSNLFKELQEKKITLGSLNREELLSKTSEIVERLTPRLQNEILTSSHRHRHIARKLTNVLQSSALALHEHDKRGVFHPVGLELAFGPNEQLPALQIDLQDGRIMEVIGRIDRIDVAQLENDSLLRIIDYKSSAKSLELDEVFHGLSLQTLTYLDVAISNSEKWLGMKTSPAGVLYFHVHNPMISNSNPLTEDSVVKEKRKSFKMSGLVLADHEVVRMMDSEVQTGHSELIPVGLKKDGGFYSNSSIASAPQWDKLSQHVRETIGKIGMEIVNGKVDISPCRTSKKTACDYCPIKPVCKFDSQFEGNNHNVLKGMSNDEVWQALYSKRTEETD</sequence>
<dbReference type="GO" id="GO:0051539">
    <property type="term" value="F:4 iron, 4 sulfur cluster binding"/>
    <property type="evidence" value="ECO:0007669"/>
    <property type="project" value="UniProtKB-KW"/>
</dbReference>
<protein>
    <recommendedName>
        <fullName evidence="14">ATP-dependent helicase/deoxyribonuclease subunit B</fullName>
        <ecNumber evidence="14">3.1.-.-</ecNumber>
    </recommendedName>
    <alternativeName>
        <fullName evidence="14">ATP-dependent helicase/nuclease subunit AddB</fullName>
    </alternativeName>
</protein>
<dbReference type="NCBIfam" id="TIGR02773">
    <property type="entry name" value="addB_Gpos"/>
    <property type="match status" value="1"/>
</dbReference>
<keyword evidence="6 14" id="KW-0378">Hydrolase</keyword>
<dbReference type="GO" id="GO:0008409">
    <property type="term" value="F:5'-3' exonuclease activity"/>
    <property type="evidence" value="ECO:0007669"/>
    <property type="project" value="UniProtKB-UniRule"/>
</dbReference>
<dbReference type="InterPro" id="IPR027417">
    <property type="entry name" value="P-loop_NTPase"/>
</dbReference>
<dbReference type="InterPro" id="IPR014017">
    <property type="entry name" value="DNA_helicase_UvrD-like_C"/>
</dbReference>
<keyword evidence="10 14" id="KW-0408">Iron</keyword>